<dbReference type="GO" id="GO:0005886">
    <property type="term" value="C:plasma membrane"/>
    <property type="evidence" value="ECO:0007669"/>
    <property type="project" value="UniProtKB-SubCell"/>
</dbReference>
<keyword evidence="3" id="KW-0488">Methylation</keyword>
<evidence type="ECO:0000256" key="8">
    <source>
        <dbReference type="ARBA" id="ARBA00029447"/>
    </source>
</evidence>
<dbReference type="GO" id="GO:0007165">
    <property type="term" value="P:signal transduction"/>
    <property type="evidence" value="ECO:0007669"/>
    <property type="project" value="UniProtKB-KW"/>
</dbReference>
<dbReference type="InterPro" id="IPR004089">
    <property type="entry name" value="MCPsignal_dom"/>
</dbReference>
<evidence type="ECO:0000256" key="11">
    <source>
        <dbReference type="SAM" id="Phobius"/>
    </source>
</evidence>
<proteinExistence type="inferred from homology"/>
<dbReference type="KEGG" id="haa:A5892_00620"/>
<evidence type="ECO:0000256" key="7">
    <source>
        <dbReference type="ARBA" id="ARBA00023224"/>
    </source>
</evidence>
<dbReference type="Pfam" id="PF00015">
    <property type="entry name" value="MCPsignal"/>
    <property type="match status" value="1"/>
</dbReference>
<keyword evidence="10" id="KW-0175">Coiled coil</keyword>
<keyword evidence="5 11" id="KW-1133">Transmembrane helix</keyword>
<dbReference type="EMBL" id="CP015243">
    <property type="protein sequence ID" value="ANF56148.1"/>
    <property type="molecule type" value="Genomic_DNA"/>
</dbReference>
<feature type="transmembrane region" description="Helical" evidence="11">
    <location>
        <begin position="168"/>
        <end position="191"/>
    </location>
</feature>
<comment type="subcellular location">
    <subcellularLocation>
        <location evidence="1">Cell membrane</location>
        <topology evidence="1">Multi-pass membrane protein</topology>
    </subcellularLocation>
</comment>
<evidence type="ECO:0000256" key="1">
    <source>
        <dbReference type="ARBA" id="ARBA00004651"/>
    </source>
</evidence>
<evidence type="ECO:0000256" key="5">
    <source>
        <dbReference type="ARBA" id="ARBA00022989"/>
    </source>
</evidence>
<evidence type="ECO:0000259" key="12">
    <source>
        <dbReference type="PROSITE" id="PS50111"/>
    </source>
</evidence>
<dbReference type="GO" id="GO:0006935">
    <property type="term" value="P:chemotaxis"/>
    <property type="evidence" value="ECO:0007669"/>
    <property type="project" value="InterPro"/>
</dbReference>
<dbReference type="InterPro" id="IPR051310">
    <property type="entry name" value="MCP_chemotaxis"/>
</dbReference>
<reference evidence="13 14" key="1">
    <citation type="submission" date="2016-04" db="EMBL/GenBank/DDBJ databases">
        <title>Complete Genome Sequence of Halotalea alkalilenta IHB B 13600.</title>
        <authorList>
            <person name="Swarnkar M.K."/>
            <person name="Sharma A."/>
            <person name="Kaushal K."/>
            <person name="Soni R."/>
            <person name="Rana S."/>
            <person name="Singh A.K."/>
            <person name="Gulati A."/>
        </authorList>
    </citation>
    <scope>NUCLEOTIDE SEQUENCE [LARGE SCALE GENOMIC DNA]</scope>
    <source>
        <strain evidence="13 14">IHB B 13600</strain>
    </source>
</reference>
<evidence type="ECO:0000256" key="10">
    <source>
        <dbReference type="SAM" id="Coils"/>
    </source>
</evidence>
<dbReference type="Proteomes" id="UP000077875">
    <property type="component" value="Chromosome"/>
</dbReference>
<dbReference type="SUPFAM" id="SSF58104">
    <property type="entry name" value="Methyl-accepting chemotaxis protein (MCP) signaling domain"/>
    <property type="match status" value="1"/>
</dbReference>
<evidence type="ECO:0000256" key="4">
    <source>
        <dbReference type="ARBA" id="ARBA00022692"/>
    </source>
</evidence>
<gene>
    <name evidence="13" type="ORF">A5892_00620</name>
</gene>
<dbReference type="GO" id="GO:0004888">
    <property type="term" value="F:transmembrane signaling receptor activity"/>
    <property type="evidence" value="ECO:0007669"/>
    <property type="project" value="InterPro"/>
</dbReference>
<comment type="similarity">
    <text evidence="8">Belongs to the methyl-accepting chemotaxis (MCP) protein family.</text>
</comment>
<dbReference type="STRING" id="376489.A5892_00620"/>
<sequence length="499" mass="53611">MWLGMIALVVIMALQQRAASAQERQEGLRNLVSIAASILDTEISRASTEGSARIIARDRALRLIGTLRFDTDNYIFAFDEDAKILSHPRRERGDDMSGLTDSNGIAIYPALIEVANRDGSGFVEYLSRTADGEELERKLSYVTLDPATRSYIAAGVYVDDLQHDFAAALLRSALILLLVGGIVSLFMLLLIRSISQSLGGEPEEAAKMVARIATGDLSASLALRRGDSASLLFHIQRMREQLIETIGEIHAESDRIDLGAREISSGSTDLSSRTEEQAASLEQTAASMDQLTATVRQNAENARLSSEIAQQASDASRKGRDAVQQMVGNMAEISAGSKRINEIIGLIDGIAFQTNLLALNASVEAARAGEHGRGFAVVAEEVRGLAGRSANAARDIKTLIKEASGLIDKGASQAESADQRMQAIFDAITQVESLISGISAASEEQRQGIEQVNQAIGQMDQVTQQNAALVEQATAAAAALENRTTRMREAVGRFRLPTV</sequence>
<name>A0A172YA92_9GAMM</name>
<dbReference type="CDD" id="cd11386">
    <property type="entry name" value="MCP_signal"/>
    <property type="match status" value="1"/>
</dbReference>
<dbReference type="PANTHER" id="PTHR43531">
    <property type="entry name" value="PROTEIN ICFG"/>
    <property type="match status" value="1"/>
</dbReference>
<dbReference type="PRINTS" id="PR00260">
    <property type="entry name" value="CHEMTRNSDUCR"/>
</dbReference>
<keyword evidence="7 9" id="KW-0807">Transducer</keyword>
<evidence type="ECO:0000313" key="13">
    <source>
        <dbReference type="EMBL" id="ANF56148.1"/>
    </source>
</evidence>
<protein>
    <recommendedName>
        <fullName evidence="12">Methyl-accepting transducer domain-containing protein</fullName>
    </recommendedName>
</protein>
<dbReference type="SMART" id="SM00283">
    <property type="entry name" value="MA"/>
    <property type="match status" value="1"/>
</dbReference>
<keyword evidence="4 11" id="KW-0812">Transmembrane</keyword>
<dbReference type="PANTHER" id="PTHR43531:SF14">
    <property type="entry name" value="METHYL-ACCEPTING CHEMOTAXIS PROTEIN I-RELATED"/>
    <property type="match status" value="1"/>
</dbReference>
<evidence type="ECO:0000313" key="14">
    <source>
        <dbReference type="Proteomes" id="UP000077875"/>
    </source>
</evidence>
<dbReference type="Gene3D" id="3.30.450.20">
    <property type="entry name" value="PAS domain"/>
    <property type="match status" value="1"/>
</dbReference>
<organism evidence="13 14">
    <name type="scientific">Halotalea alkalilenta</name>
    <dbReference type="NCBI Taxonomy" id="376489"/>
    <lineage>
        <taxon>Bacteria</taxon>
        <taxon>Pseudomonadati</taxon>
        <taxon>Pseudomonadota</taxon>
        <taxon>Gammaproteobacteria</taxon>
        <taxon>Oceanospirillales</taxon>
        <taxon>Halomonadaceae</taxon>
        <taxon>Halotalea</taxon>
    </lineage>
</organism>
<feature type="coiled-coil region" evidence="10">
    <location>
        <begin position="452"/>
        <end position="490"/>
    </location>
</feature>
<evidence type="ECO:0000256" key="3">
    <source>
        <dbReference type="ARBA" id="ARBA00022481"/>
    </source>
</evidence>
<evidence type="ECO:0000256" key="6">
    <source>
        <dbReference type="ARBA" id="ARBA00023136"/>
    </source>
</evidence>
<dbReference type="SMART" id="SM01049">
    <property type="entry name" value="Cache_2"/>
    <property type="match status" value="1"/>
</dbReference>
<keyword evidence="6 11" id="KW-0472">Membrane</keyword>
<feature type="domain" description="Methyl-accepting transducer" evidence="12">
    <location>
        <begin position="252"/>
        <end position="481"/>
    </location>
</feature>
<dbReference type="PROSITE" id="PS50111">
    <property type="entry name" value="CHEMOTAXIS_TRANSDUC_2"/>
    <property type="match status" value="1"/>
</dbReference>
<dbReference type="InterPro" id="IPR033480">
    <property type="entry name" value="sCache_2"/>
</dbReference>
<dbReference type="Pfam" id="PF17200">
    <property type="entry name" value="sCache_2"/>
    <property type="match status" value="1"/>
</dbReference>
<dbReference type="InterPro" id="IPR004090">
    <property type="entry name" value="Chemotax_Me-accpt_rcpt"/>
</dbReference>
<dbReference type="FunFam" id="1.10.287.950:FF:000001">
    <property type="entry name" value="Methyl-accepting chemotaxis sensory transducer"/>
    <property type="match status" value="1"/>
</dbReference>
<accession>A0A172YA92</accession>
<evidence type="ECO:0000256" key="9">
    <source>
        <dbReference type="PROSITE-ProRule" id="PRU00284"/>
    </source>
</evidence>
<dbReference type="AlphaFoldDB" id="A0A172YA92"/>
<evidence type="ECO:0000256" key="2">
    <source>
        <dbReference type="ARBA" id="ARBA00022475"/>
    </source>
</evidence>
<dbReference type="CDD" id="cd18774">
    <property type="entry name" value="PDC2_HK_sensor"/>
    <property type="match status" value="1"/>
</dbReference>
<keyword evidence="14" id="KW-1185">Reference proteome</keyword>
<keyword evidence="2" id="KW-1003">Cell membrane</keyword>
<dbReference type="Gene3D" id="1.10.287.950">
    <property type="entry name" value="Methyl-accepting chemotaxis protein"/>
    <property type="match status" value="1"/>
</dbReference>